<organism evidence="2 3">
    <name type="scientific">Staurois parvus</name>
    <dbReference type="NCBI Taxonomy" id="386267"/>
    <lineage>
        <taxon>Eukaryota</taxon>
        <taxon>Metazoa</taxon>
        <taxon>Chordata</taxon>
        <taxon>Craniata</taxon>
        <taxon>Vertebrata</taxon>
        <taxon>Euteleostomi</taxon>
        <taxon>Amphibia</taxon>
        <taxon>Batrachia</taxon>
        <taxon>Anura</taxon>
        <taxon>Neobatrachia</taxon>
        <taxon>Ranoidea</taxon>
        <taxon>Ranidae</taxon>
        <taxon>Staurois</taxon>
    </lineage>
</organism>
<accession>A0ABN9F5P0</accession>
<keyword evidence="1" id="KW-0812">Transmembrane</keyword>
<proteinExistence type="predicted"/>
<protein>
    <submittedName>
        <fullName evidence="2">Uncharacterized protein</fullName>
    </submittedName>
</protein>
<keyword evidence="1" id="KW-0472">Membrane</keyword>
<gene>
    <name evidence="2" type="ORF">SPARVUS_LOCUS11301687</name>
</gene>
<dbReference type="EMBL" id="CATNWA010016363">
    <property type="protein sequence ID" value="CAI9591998.1"/>
    <property type="molecule type" value="Genomic_DNA"/>
</dbReference>
<reference evidence="2" key="1">
    <citation type="submission" date="2023-05" db="EMBL/GenBank/DDBJ databases">
        <authorList>
            <person name="Stuckert A."/>
        </authorList>
    </citation>
    <scope>NUCLEOTIDE SEQUENCE</scope>
</reference>
<comment type="caution">
    <text evidence="2">The sequence shown here is derived from an EMBL/GenBank/DDBJ whole genome shotgun (WGS) entry which is preliminary data.</text>
</comment>
<keyword evidence="1" id="KW-1133">Transmembrane helix</keyword>
<feature type="non-terminal residue" evidence="2">
    <location>
        <position position="72"/>
    </location>
</feature>
<evidence type="ECO:0000256" key="1">
    <source>
        <dbReference type="SAM" id="Phobius"/>
    </source>
</evidence>
<name>A0ABN9F5P0_9NEOB</name>
<evidence type="ECO:0000313" key="3">
    <source>
        <dbReference type="Proteomes" id="UP001162483"/>
    </source>
</evidence>
<dbReference type="Proteomes" id="UP001162483">
    <property type="component" value="Unassembled WGS sequence"/>
</dbReference>
<sequence>MALDRKGLPSGAIKGLTVCCVCFTLCAVIVLLCKHAALYCYAMHSNTKQHADADRGEICIVYIQTSSLNAKS</sequence>
<evidence type="ECO:0000313" key="2">
    <source>
        <dbReference type="EMBL" id="CAI9591998.1"/>
    </source>
</evidence>
<feature type="transmembrane region" description="Helical" evidence="1">
    <location>
        <begin position="12"/>
        <end position="33"/>
    </location>
</feature>
<keyword evidence="3" id="KW-1185">Reference proteome</keyword>